<dbReference type="InterPro" id="IPR017871">
    <property type="entry name" value="ABC_transporter-like_CS"/>
</dbReference>
<dbReference type="InterPro" id="IPR050093">
    <property type="entry name" value="ABC_SmlMolc_Importer"/>
</dbReference>
<keyword evidence="3 6" id="KW-0067">ATP-binding</keyword>
<evidence type="ECO:0000256" key="3">
    <source>
        <dbReference type="ARBA" id="ARBA00022840"/>
    </source>
</evidence>
<dbReference type="GO" id="GO:0043190">
    <property type="term" value="C:ATP-binding cassette (ABC) transporter complex"/>
    <property type="evidence" value="ECO:0007669"/>
    <property type="project" value="InterPro"/>
</dbReference>
<organism evidence="6 7">
    <name type="scientific">Finegoldia magna</name>
    <name type="common">Peptostreptococcus magnus</name>
    <dbReference type="NCBI Taxonomy" id="1260"/>
    <lineage>
        <taxon>Bacteria</taxon>
        <taxon>Bacillati</taxon>
        <taxon>Bacillota</taxon>
        <taxon>Tissierellia</taxon>
        <taxon>Tissierellales</taxon>
        <taxon>Peptoniphilaceae</taxon>
        <taxon>Finegoldia</taxon>
    </lineage>
</organism>
<dbReference type="Pfam" id="PF00005">
    <property type="entry name" value="ABC_tran"/>
    <property type="match status" value="1"/>
</dbReference>
<dbReference type="RefSeq" id="WP_094206095.1">
    <property type="nucleotide sequence ID" value="NZ_NDYC01000031.1"/>
</dbReference>
<dbReference type="PROSITE" id="PS50893">
    <property type="entry name" value="ABC_TRANSPORTER_2"/>
    <property type="match status" value="1"/>
</dbReference>
<dbReference type="GO" id="GO:0016887">
    <property type="term" value="F:ATP hydrolysis activity"/>
    <property type="evidence" value="ECO:0007669"/>
    <property type="project" value="InterPro"/>
</dbReference>
<dbReference type="SUPFAM" id="SSF50331">
    <property type="entry name" value="MOP-like"/>
    <property type="match status" value="1"/>
</dbReference>
<feature type="domain" description="ABC transporter" evidence="5">
    <location>
        <begin position="3"/>
        <end position="233"/>
    </location>
</feature>
<evidence type="ECO:0000256" key="2">
    <source>
        <dbReference type="ARBA" id="ARBA00022741"/>
    </source>
</evidence>
<dbReference type="InterPro" id="IPR027417">
    <property type="entry name" value="P-loop_NTPase"/>
</dbReference>
<comment type="caution">
    <text evidence="6">The sequence shown here is derived from an EMBL/GenBank/DDBJ whole genome shotgun (WGS) entry which is preliminary data.</text>
</comment>
<gene>
    <name evidence="6" type="ORF">B9N49_06970</name>
</gene>
<dbReference type="InterPro" id="IPR008995">
    <property type="entry name" value="Mo/tungstate-bd_C_term_dom"/>
</dbReference>
<evidence type="ECO:0000256" key="4">
    <source>
        <dbReference type="ARBA" id="ARBA00066388"/>
    </source>
</evidence>
<evidence type="ECO:0000259" key="5">
    <source>
        <dbReference type="PROSITE" id="PS50893"/>
    </source>
</evidence>
<evidence type="ECO:0000256" key="1">
    <source>
        <dbReference type="ARBA" id="ARBA00022448"/>
    </source>
</evidence>
<dbReference type="PANTHER" id="PTHR42781">
    <property type="entry name" value="SPERMIDINE/PUTRESCINE IMPORT ATP-BINDING PROTEIN POTA"/>
    <property type="match status" value="1"/>
</dbReference>
<dbReference type="PANTHER" id="PTHR42781:SF4">
    <property type="entry name" value="SPERMIDINE_PUTRESCINE IMPORT ATP-BINDING PROTEIN POTA"/>
    <property type="match status" value="1"/>
</dbReference>
<keyword evidence="1" id="KW-0813">Transport</keyword>
<dbReference type="PROSITE" id="PS00211">
    <property type="entry name" value="ABC_TRANSPORTER_1"/>
    <property type="match status" value="1"/>
</dbReference>
<dbReference type="Gene3D" id="3.40.50.300">
    <property type="entry name" value="P-loop containing nucleotide triphosphate hydrolases"/>
    <property type="match status" value="1"/>
</dbReference>
<dbReference type="Proteomes" id="UP000215413">
    <property type="component" value="Unassembled WGS sequence"/>
</dbReference>
<dbReference type="EC" id="7.6.2.9" evidence="4"/>
<dbReference type="GO" id="GO:0015418">
    <property type="term" value="F:ABC-type quaternary ammonium compound transporting activity"/>
    <property type="evidence" value="ECO:0007669"/>
    <property type="project" value="UniProtKB-EC"/>
</dbReference>
<dbReference type="GO" id="GO:0005524">
    <property type="term" value="F:ATP binding"/>
    <property type="evidence" value="ECO:0007669"/>
    <property type="project" value="UniProtKB-KW"/>
</dbReference>
<evidence type="ECO:0000313" key="6">
    <source>
        <dbReference type="EMBL" id="OXZ26896.1"/>
    </source>
</evidence>
<keyword evidence="2" id="KW-0547">Nucleotide-binding</keyword>
<dbReference type="SMART" id="SM00382">
    <property type="entry name" value="AAA"/>
    <property type="match status" value="1"/>
</dbReference>
<accession>A0A233V3C1</accession>
<sequence length="310" mass="35219">MILSVKNLTKIYEDKTVVDNVEFELEKGKMLCILGPSGCGKSTILNMIGGFVKPNSGQIILDGENITNLTAEKRDITTVFQSYGLFYHMNVFKNIAYGLKFKNIDKTTIENQVNEMIELVGLKGHEKKMIDELSGGQRQRVALARSLVLSPKLLLLDEPLSNLDQKLRVSMRLLIKNIQKNLGTTMIFVTHDQNEAFELADDIILMNKGKIEQHSYPLDIYKNPKNNFVLNFIGDKNIFEGYYVRPEDVKISEQGEDGIIKDIVFQGSSVKVEIQLDDKTIDSYMLNNDFKNEIGDKVKVIYSKRKLPTN</sequence>
<dbReference type="InterPro" id="IPR013611">
    <property type="entry name" value="Transp-assoc_OB_typ2"/>
</dbReference>
<name>A0A233V3C1_FINMA</name>
<dbReference type="EMBL" id="NDYC01000031">
    <property type="protein sequence ID" value="OXZ26896.1"/>
    <property type="molecule type" value="Genomic_DNA"/>
</dbReference>
<dbReference type="Pfam" id="PF08402">
    <property type="entry name" value="TOBE_2"/>
    <property type="match status" value="1"/>
</dbReference>
<protein>
    <recommendedName>
        <fullName evidence="4">ABC-type quaternary amine transporter</fullName>
        <ecNumber evidence="4">7.6.2.9</ecNumber>
    </recommendedName>
</protein>
<reference evidence="7" key="1">
    <citation type="submission" date="2017-04" db="EMBL/GenBank/DDBJ databases">
        <title>Finegoldia magna isolated from orthopedic joint implant-associated infections.</title>
        <authorList>
            <person name="Bjorklund S."/>
            <person name="Bruggemann H."/>
            <person name="Jensen A."/>
            <person name="Hellmark B."/>
            <person name="Soderquist B."/>
        </authorList>
    </citation>
    <scope>NUCLEOTIDE SEQUENCE [LARGE SCALE GENOMIC DNA]</scope>
    <source>
        <strain evidence="7">CCUG 54800</strain>
    </source>
</reference>
<dbReference type="InterPro" id="IPR003593">
    <property type="entry name" value="AAA+_ATPase"/>
</dbReference>
<proteinExistence type="predicted"/>
<dbReference type="FunFam" id="3.40.50.300:FF:000425">
    <property type="entry name" value="Probable ABC transporter, ATP-binding subunit"/>
    <property type="match status" value="1"/>
</dbReference>
<evidence type="ECO:0000313" key="7">
    <source>
        <dbReference type="Proteomes" id="UP000215413"/>
    </source>
</evidence>
<dbReference type="InterPro" id="IPR003439">
    <property type="entry name" value="ABC_transporter-like_ATP-bd"/>
</dbReference>
<dbReference type="SUPFAM" id="SSF52540">
    <property type="entry name" value="P-loop containing nucleoside triphosphate hydrolases"/>
    <property type="match status" value="1"/>
</dbReference>
<dbReference type="AlphaFoldDB" id="A0A233V3C1"/>